<dbReference type="PANTHER" id="PTHR46608:SF3">
    <property type="entry name" value="T-CELL IMMUNOGLOBULIN AND MUCIN DOMAIN-CONTAINING PROTEIN 4"/>
    <property type="match status" value="1"/>
</dbReference>
<dbReference type="SMART" id="SM00409">
    <property type="entry name" value="IG"/>
    <property type="match status" value="1"/>
</dbReference>
<dbReference type="InterPro" id="IPR036179">
    <property type="entry name" value="Ig-like_dom_sf"/>
</dbReference>
<dbReference type="Pfam" id="PF07686">
    <property type="entry name" value="V-set"/>
    <property type="match status" value="1"/>
</dbReference>
<feature type="compositionally biased region" description="Basic and acidic residues" evidence="10">
    <location>
        <begin position="319"/>
        <end position="333"/>
    </location>
</feature>
<evidence type="ECO:0000256" key="2">
    <source>
        <dbReference type="ARBA" id="ARBA00022692"/>
    </source>
</evidence>
<dbReference type="GO" id="GO:0043277">
    <property type="term" value="P:apoptotic cell clearance"/>
    <property type="evidence" value="ECO:0007669"/>
    <property type="project" value="TreeGrafter"/>
</dbReference>
<evidence type="ECO:0000256" key="6">
    <source>
        <dbReference type="ARBA" id="ARBA00023157"/>
    </source>
</evidence>
<keyword evidence="8" id="KW-0393">Immunoglobulin domain</keyword>
<evidence type="ECO:0000256" key="8">
    <source>
        <dbReference type="ARBA" id="ARBA00023319"/>
    </source>
</evidence>
<evidence type="ECO:0000259" key="13">
    <source>
        <dbReference type="PROSITE" id="PS50835"/>
    </source>
</evidence>
<dbReference type="GO" id="GO:0016020">
    <property type="term" value="C:membrane"/>
    <property type="evidence" value="ECO:0007669"/>
    <property type="project" value="UniProtKB-SubCell"/>
</dbReference>
<dbReference type="Gene3D" id="2.60.40.10">
    <property type="entry name" value="Immunoglobulins"/>
    <property type="match status" value="1"/>
</dbReference>
<dbReference type="InterPro" id="IPR013783">
    <property type="entry name" value="Ig-like_fold"/>
</dbReference>
<evidence type="ECO:0000256" key="11">
    <source>
        <dbReference type="SAM" id="Phobius"/>
    </source>
</evidence>
<feature type="domain" description="Ig-like" evidence="13">
    <location>
        <begin position="33"/>
        <end position="115"/>
    </location>
</feature>
<evidence type="ECO:0000256" key="5">
    <source>
        <dbReference type="ARBA" id="ARBA00023136"/>
    </source>
</evidence>
<organism evidence="14 15">
    <name type="scientific">Synaphobranchus kaupii</name>
    <name type="common">Kaup's arrowtooth eel</name>
    <dbReference type="NCBI Taxonomy" id="118154"/>
    <lineage>
        <taxon>Eukaryota</taxon>
        <taxon>Metazoa</taxon>
        <taxon>Chordata</taxon>
        <taxon>Craniata</taxon>
        <taxon>Vertebrata</taxon>
        <taxon>Euteleostomi</taxon>
        <taxon>Actinopterygii</taxon>
        <taxon>Neopterygii</taxon>
        <taxon>Teleostei</taxon>
        <taxon>Anguilliformes</taxon>
        <taxon>Synaphobranchidae</taxon>
        <taxon>Synaphobranchus</taxon>
    </lineage>
</organism>
<dbReference type="PANTHER" id="PTHR46608">
    <property type="entry name" value="T-CELL IMMUNOGLOBULIN AND MUCIN DOMAIN-CONTAINING PROTEIN 4"/>
    <property type="match status" value="1"/>
</dbReference>
<keyword evidence="2 11" id="KW-0812">Transmembrane</keyword>
<feature type="signal peptide" evidence="12">
    <location>
        <begin position="1"/>
        <end position="23"/>
    </location>
</feature>
<dbReference type="InterPro" id="IPR003599">
    <property type="entry name" value="Ig_sub"/>
</dbReference>
<comment type="caution">
    <text evidence="14">The sequence shown here is derived from an EMBL/GenBank/DDBJ whole genome shotgun (WGS) entry which is preliminary data.</text>
</comment>
<feature type="region of interest" description="Disordered" evidence="10">
    <location>
        <begin position="146"/>
        <end position="189"/>
    </location>
</feature>
<dbReference type="AlphaFoldDB" id="A0A9Q1I8S0"/>
<proteinExistence type="inferred from homology"/>
<dbReference type="OrthoDB" id="434099at2759"/>
<keyword evidence="3 12" id="KW-0732">Signal</keyword>
<keyword evidence="4 11" id="KW-1133">Transmembrane helix</keyword>
<evidence type="ECO:0000256" key="9">
    <source>
        <dbReference type="ARBA" id="ARBA00038203"/>
    </source>
</evidence>
<protein>
    <recommendedName>
        <fullName evidence="13">Ig-like domain-containing protein</fullName>
    </recommendedName>
</protein>
<keyword evidence="5 11" id="KW-0472">Membrane</keyword>
<feature type="chain" id="PRO_5040512603" description="Ig-like domain-containing protein" evidence="12">
    <location>
        <begin position="24"/>
        <end position="489"/>
    </location>
</feature>
<evidence type="ECO:0000256" key="12">
    <source>
        <dbReference type="SAM" id="SignalP"/>
    </source>
</evidence>
<dbReference type="SUPFAM" id="SSF48726">
    <property type="entry name" value="Immunoglobulin"/>
    <property type="match status" value="1"/>
</dbReference>
<reference evidence="14" key="1">
    <citation type="journal article" date="2023" name="Science">
        <title>Genome structures resolve the early diversification of teleost fishes.</title>
        <authorList>
            <person name="Parey E."/>
            <person name="Louis A."/>
            <person name="Montfort J."/>
            <person name="Bouchez O."/>
            <person name="Roques C."/>
            <person name="Iampietro C."/>
            <person name="Lluch J."/>
            <person name="Castinel A."/>
            <person name="Donnadieu C."/>
            <person name="Desvignes T."/>
            <person name="Floi Bucao C."/>
            <person name="Jouanno E."/>
            <person name="Wen M."/>
            <person name="Mejri S."/>
            <person name="Dirks R."/>
            <person name="Jansen H."/>
            <person name="Henkel C."/>
            <person name="Chen W.J."/>
            <person name="Zahm M."/>
            <person name="Cabau C."/>
            <person name="Klopp C."/>
            <person name="Thompson A.W."/>
            <person name="Robinson-Rechavi M."/>
            <person name="Braasch I."/>
            <person name="Lecointre G."/>
            <person name="Bobe J."/>
            <person name="Postlethwait J.H."/>
            <person name="Berthelot C."/>
            <person name="Roest Crollius H."/>
            <person name="Guiguen Y."/>
        </authorList>
    </citation>
    <scope>NUCLEOTIDE SEQUENCE</scope>
    <source>
        <strain evidence="14">WJC10195</strain>
    </source>
</reference>
<dbReference type="Proteomes" id="UP001152622">
    <property type="component" value="Unassembled WGS sequence"/>
</dbReference>
<evidence type="ECO:0000256" key="10">
    <source>
        <dbReference type="SAM" id="MobiDB-lite"/>
    </source>
</evidence>
<gene>
    <name evidence="14" type="ORF">SKAU_G00424570</name>
</gene>
<dbReference type="GO" id="GO:0001786">
    <property type="term" value="F:phosphatidylserine binding"/>
    <property type="evidence" value="ECO:0007669"/>
    <property type="project" value="TreeGrafter"/>
</dbReference>
<feature type="transmembrane region" description="Helical" evidence="11">
    <location>
        <begin position="412"/>
        <end position="433"/>
    </location>
</feature>
<evidence type="ECO:0000256" key="4">
    <source>
        <dbReference type="ARBA" id="ARBA00022989"/>
    </source>
</evidence>
<feature type="compositionally biased region" description="Polar residues" evidence="10">
    <location>
        <begin position="146"/>
        <end position="178"/>
    </location>
</feature>
<accession>A0A9Q1I8S0</accession>
<dbReference type="PROSITE" id="PS50835">
    <property type="entry name" value="IG_LIKE"/>
    <property type="match status" value="1"/>
</dbReference>
<keyword evidence="7" id="KW-0325">Glycoprotein</keyword>
<name>A0A9Q1I8S0_SYNKA</name>
<evidence type="ECO:0000313" key="14">
    <source>
        <dbReference type="EMBL" id="KAJ8332668.1"/>
    </source>
</evidence>
<dbReference type="InterPro" id="IPR013106">
    <property type="entry name" value="Ig_V-set"/>
</dbReference>
<evidence type="ECO:0000313" key="15">
    <source>
        <dbReference type="Proteomes" id="UP001152622"/>
    </source>
</evidence>
<evidence type="ECO:0000256" key="7">
    <source>
        <dbReference type="ARBA" id="ARBA00023180"/>
    </source>
</evidence>
<comment type="subcellular location">
    <subcellularLocation>
        <location evidence="1">Membrane</location>
        <topology evidence="1">Single-pass type I membrane protein</topology>
    </subcellularLocation>
</comment>
<dbReference type="InterPro" id="IPR007110">
    <property type="entry name" value="Ig-like_dom"/>
</dbReference>
<dbReference type="FunFam" id="2.60.40.10:FF:000774">
    <property type="entry name" value="Hepatitis A virus cellular receptor 1"/>
    <property type="match status" value="1"/>
</dbReference>
<feature type="region of interest" description="Disordered" evidence="10">
    <location>
        <begin position="319"/>
        <end position="342"/>
    </location>
</feature>
<comment type="similarity">
    <text evidence="9">Belongs to the immunoglobulin superfamily. TIM family.</text>
</comment>
<keyword evidence="6" id="KW-1015">Disulfide bond</keyword>
<dbReference type="GO" id="GO:0060097">
    <property type="term" value="P:cytoskeletal rearrangement involved in phagocytosis, engulfment"/>
    <property type="evidence" value="ECO:0007669"/>
    <property type="project" value="TreeGrafter"/>
</dbReference>
<sequence>MNSLSGHIILCGLLLYLCPVSECSRRIVYGFVGHSVTLPCRYNAGYYGVLHMCWGRGYIPKSGCNNEIVSTNGETVTYRKSYRYQFLGRLNTGDVSLTIKDTVGSDAGIYGCRVQIPGWFNDQKDTVHLILKTAPVTTTQIPVTINRKSSRSPAQEPTTTQAPVTTERVSTEGPTVITTDFPVPSDWPTDPETTDTMTTDAFTQVLPHVQSTHVATAEATVSPHWLTDPETKQKATNNIHEHERPPPSPLPTDAETRATLTTQIITTDLPVPSDWPTDPETTDTMTTDAFTQVLPHVQSTHVATAEATVSPHWLTDPETKQKATNNIHEHERPPPSPLPTDAETRATLTTQIITTDLPVPSDWPTDPETTDTMTTDAFTQDEWDYFTASLTLGQTPGKSTTSAEKALMLRPYLPWILGAVLLLVAVFVTAIIFQRNRHKAGGFKLPQQTSSSALLVTSDPILELENTKVEMKMENVVQLEEGDNSERCP</sequence>
<dbReference type="EMBL" id="JAINUF010000025">
    <property type="protein sequence ID" value="KAJ8332668.1"/>
    <property type="molecule type" value="Genomic_DNA"/>
</dbReference>
<evidence type="ECO:0000256" key="3">
    <source>
        <dbReference type="ARBA" id="ARBA00022729"/>
    </source>
</evidence>
<evidence type="ECO:0000256" key="1">
    <source>
        <dbReference type="ARBA" id="ARBA00004479"/>
    </source>
</evidence>
<keyword evidence="15" id="KW-1185">Reference proteome</keyword>